<keyword evidence="2" id="KW-1185">Reference proteome</keyword>
<protein>
    <submittedName>
        <fullName evidence="1">Uncharacterized protein</fullName>
    </submittedName>
</protein>
<sequence>MFYSPSARNAQRVLSRYLNNKVKVDRVKHIQAVALDGMPRQPPSGNSQEQQMVKMIDASDEITAVDAAVKKLKPKPRKLIRYMYMTYQDKASDWLDLLDSLGIPITDRHWNEYVAVSLEAFAEVYRNGELRESANQNW</sequence>
<organism evidence="1 2">
    <name type="scientific">Schleiferilactobacillus harbinensis</name>
    <dbReference type="NCBI Taxonomy" id="304207"/>
    <lineage>
        <taxon>Bacteria</taxon>
        <taxon>Bacillati</taxon>
        <taxon>Bacillota</taxon>
        <taxon>Bacilli</taxon>
        <taxon>Lactobacillales</taxon>
        <taxon>Lactobacillaceae</taxon>
        <taxon>Schleiferilactobacillus</taxon>
    </lineage>
</organism>
<evidence type="ECO:0000313" key="2">
    <source>
        <dbReference type="Proteomes" id="UP001330016"/>
    </source>
</evidence>
<proteinExistence type="predicted"/>
<dbReference type="Proteomes" id="UP001330016">
    <property type="component" value="Unassembled WGS sequence"/>
</dbReference>
<reference evidence="1 2" key="1">
    <citation type="submission" date="2023-02" db="EMBL/GenBank/DDBJ databases">
        <title>The predominant lactic acid bacteria and yeasts involved in the spontaneous fermentation of millet during the production of the traditional porridge Hausa koko in Ghana.</title>
        <authorList>
            <person name="Atter A."/>
            <person name="Diaz M."/>
        </authorList>
    </citation>
    <scope>NUCLEOTIDE SEQUENCE [LARGE SCALE GENOMIC DNA]</scope>
    <source>
        <strain evidence="1 2">FI11640</strain>
    </source>
</reference>
<name>A0ABU7SVA7_9LACO</name>
<evidence type="ECO:0000313" key="1">
    <source>
        <dbReference type="EMBL" id="MEE6714295.1"/>
    </source>
</evidence>
<accession>A0ABU7SVA7</accession>
<gene>
    <name evidence="1" type="ORF">PS435_00360</name>
</gene>
<comment type="caution">
    <text evidence="1">The sequence shown here is derived from an EMBL/GenBank/DDBJ whole genome shotgun (WGS) entry which is preliminary data.</text>
</comment>
<dbReference type="EMBL" id="JAQSGK010000001">
    <property type="protein sequence ID" value="MEE6714295.1"/>
    <property type="molecule type" value="Genomic_DNA"/>
</dbReference>
<dbReference type="RefSeq" id="WP_331243021.1">
    <property type="nucleotide sequence ID" value="NZ_JAQSGJ010000001.1"/>
</dbReference>